<gene>
    <name evidence="1" type="ORF">AYI70_g4402</name>
</gene>
<accession>A0A1R1XZ55</accession>
<reference evidence="1 2" key="1">
    <citation type="submission" date="2017-01" db="EMBL/GenBank/DDBJ databases">
        <authorList>
            <person name="Mah S.A."/>
            <person name="Swanson W.J."/>
            <person name="Moy G.W."/>
            <person name="Vacquier V.D."/>
        </authorList>
    </citation>
    <scope>NUCLEOTIDE SEQUENCE [LARGE SCALE GENOMIC DNA]</scope>
    <source>
        <strain evidence="1 2">GSMNP</strain>
    </source>
</reference>
<sequence>MAKIAHLEAFTVIYKEFEHSLMTSNDICKISPVSPRTAALSAKSSTSVRMDISDTPAPNRIIVPIIDHSKWFSCYINEPQLVGQFHMG</sequence>
<dbReference type="AlphaFoldDB" id="A0A1R1XZ55"/>
<keyword evidence="2" id="KW-1185">Reference proteome</keyword>
<dbReference type="Proteomes" id="UP000187283">
    <property type="component" value="Unassembled WGS sequence"/>
</dbReference>
<dbReference type="EMBL" id="LSSN01001356">
    <property type="protein sequence ID" value="OMJ19963.1"/>
    <property type="molecule type" value="Genomic_DNA"/>
</dbReference>
<protein>
    <submittedName>
        <fullName evidence="1">Uncharacterized protein</fullName>
    </submittedName>
</protein>
<proteinExistence type="predicted"/>
<organism evidence="1 2">
    <name type="scientific">Smittium culicis</name>
    <dbReference type="NCBI Taxonomy" id="133412"/>
    <lineage>
        <taxon>Eukaryota</taxon>
        <taxon>Fungi</taxon>
        <taxon>Fungi incertae sedis</taxon>
        <taxon>Zoopagomycota</taxon>
        <taxon>Kickxellomycotina</taxon>
        <taxon>Harpellomycetes</taxon>
        <taxon>Harpellales</taxon>
        <taxon>Legeriomycetaceae</taxon>
        <taxon>Smittium</taxon>
    </lineage>
</organism>
<name>A0A1R1XZ55_9FUNG</name>
<evidence type="ECO:0000313" key="2">
    <source>
        <dbReference type="Proteomes" id="UP000187283"/>
    </source>
</evidence>
<evidence type="ECO:0000313" key="1">
    <source>
        <dbReference type="EMBL" id="OMJ19963.1"/>
    </source>
</evidence>
<comment type="caution">
    <text evidence="1">The sequence shown here is derived from an EMBL/GenBank/DDBJ whole genome shotgun (WGS) entry which is preliminary data.</text>
</comment>